<gene>
    <name evidence="2" type="primary">phaP</name>
    <name evidence="2" type="ORF">GTP23_03210</name>
</gene>
<evidence type="ECO:0000313" key="2">
    <source>
        <dbReference type="EMBL" id="MYN44076.1"/>
    </source>
</evidence>
<dbReference type="InterPro" id="IPR010127">
    <property type="entry name" value="Phasin_subfam-1"/>
</dbReference>
<organism evidence="2 3">
    <name type="scientific">Duganella fentianensis</name>
    <dbReference type="NCBI Taxonomy" id="2692177"/>
    <lineage>
        <taxon>Bacteria</taxon>
        <taxon>Pseudomonadati</taxon>
        <taxon>Pseudomonadota</taxon>
        <taxon>Betaproteobacteria</taxon>
        <taxon>Burkholderiales</taxon>
        <taxon>Oxalobacteraceae</taxon>
        <taxon>Telluria group</taxon>
        <taxon>Duganella</taxon>
    </lineage>
</organism>
<dbReference type="Pfam" id="PF09361">
    <property type="entry name" value="Phasin_2"/>
    <property type="match status" value="1"/>
</dbReference>
<dbReference type="Proteomes" id="UP000444316">
    <property type="component" value="Unassembled WGS sequence"/>
</dbReference>
<dbReference type="EMBL" id="WWCL01000001">
    <property type="protein sequence ID" value="MYN44076.1"/>
    <property type="molecule type" value="Genomic_DNA"/>
</dbReference>
<feature type="domain" description="Phasin" evidence="1">
    <location>
        <begin position="6"/>
        <end position="106"/>
    </location>
</feature>
<protein>
    <submittedName>
        <fullName evidence="2">TIGR01841 family phasin</fullName>
    </submittedName>
</protein>
<sequence length="208" mass="21517">MSSITEQFSVATRSQLENQITLLNTLASSAVASAEKLFALNLNTSRASVAQSSATARKLLAARGPQELLELNKADTLNFDQLFDYGRALYSIAASAQTELLQNAKASLQKFSPNNAAAQPAPAQAEVPKLVAVSKPVAEKPASAKPAAARPVAADVPAPVVAVEAVAVEIVTTAPAQAQLIEAEVVEAREVPVAKAAPKAKPAAKAKK</sequence>
<accession>A0A845HYU6</accession>
<dbReference type="RefSeq" id="WP_161033829.1">
    <property type="nucleotide sequence ID" value="NZ_WWCL01000001.1"/>
</dbReference>
<dbReference type="NCBIfam" id="TIGR01841">
    <property type="entry name" value="phasin"/>
    <property type="match status" value="1"/>
</dbReference>
<keyword evidence="3" id="KW-1185">Reference proteome</keyword>
<dbReference type="InterPro" id="IPR018968">
    <property type="entry name" value="Phasin"/>
</dbReference>
<evidence type="ECO:0000313" key="3">
    <source>
        <dbReference type="Proteomes" id="UP000444316"/>
    </source>
</evidence>
<dbReference type="AlphaFoldDB" id="A0A845HYU6"/>
<proteinExistence type="predicted"/>
<comment type="caution">
    <text evidence="2">The sequence shown here is derived from an EMBL/GenBank/DDBJ whole genome shotgun (WGS) entry which is preliminary data.</text>
</comment>
<evidence type="ECO:0000259" key="1">
    <source>
        <dbReference type="Pfam" id="PF09361"/>
    </source>
</evidence>
<name>A0A845HYU6_9BURK</name>
<reference evidence="2" key="1">
    <citation type="submission" date="2019-12" db="EMBL/GenBank/DDBJ databases">
        <title>Novel species isolated from a subtropical stream in China.</title>
        <authorList>
            <person name="Lu H."/>
        </authorList>
    </citation>
    <scope>NUCLEOTIDE SEQUENCE [LARGE SCALE GENOMIC DNA]</scope>
    <source>
        <strain evidence="2">FT93W</strain>
    </source>
</reference>